<dbReference type="InterPro" id="IPR058512">
    <property type="entry name" value="DUF8199"/>
</dbReference>
<dbReference type="NCBIfam" id="NF047658">
    <property type="entry name" value="HYC_CC_PP"/>
    <property type="match status" value="1"/>
</dbReference>
<organism evidence="1 2">
    <name type="scientific">Winogradskyella pelagia</name>
    <dbReference type="NCBI Taxonomy" id="2819984"/>
    <lineage>
        <taxon>Bacteria</taxon>
        <taxon>Pseudomonadati</taxon>
        <taxon>Bacteroidota</taxon>
        <taxon>Flavobacteriia</taxon>
        <taxon>Flavobacteriales</taxon>
        <taxon>Flavobacteriaceae</taxon>
        <taxon>Winogradskyella</taxon>
    </lineage>
</organism>
<sequence length="115" mass="13029">MSLTVEKHFCGGQLIDVAVFTKLHRCGDGISEMPTLDTLKKSCCKDEVDIIEGVTNLHVPSFQDLDVDGQDFAVGFIITYYNLILNEDSNLSVLRHYEPPNLVKEIYLFNETYII</sequence>
<accession>A0ABS3T1Y0</accession>
<dbReference type="EMBL" id="JAGEVF010000002">
    <property type="protein sequence ID" value="MBO3115886.1"/>
    <property type="molecule type" value="Genomic_DNA"/>
</dbReference>
<comment type="caution">
    <text evidence="1">The sequence shown here is derived from an EMBL/GenBank/DDBJ whole genome shotgun (WGS) entry which is preliminary data.</text>
</comment>
<name>A0ABS3T1Y0_9FLAO</name>
<reference evidence="1 2" key="1">
    <citation type="submission" date="2021-03" db="EMBL/GenBank/DDBJ databases">
        <title>Winogradskyella sp. nov., isolated from costal sediment.</title>
        <authorList>
            <person name="Gao C."/>
        </authorList>
    </citation>
    <scope>NUCLEOTIDE SEQUENCE [LARGE SCALE GENOMIC DNA]</scope>
    <source>
        <strain evidence="1 2">DF17</strain>
    </source>
</reference>
<evidence type="ECO:0000313" key="2">
    <source>
        <dbReference type="Proteomes" id="UP000676776"/>
    </source>
</evidence>
<dbReference type="InterPro" id="IPR058060">
    <property type="entry name" value="HYC_CC_PP"/>
</dbReference>
<evidence type="ECO:0000313" key="1">
    <source>
        <dbReference type="EMBL" id="MBO3115886.1"/>
    </source>
</evidence>
<dbReference type="Proteomes" id="UP000676776">
    <property type="component" value="Unassembled WGS sequence"/>
</dbReference>
<gene>
    <name evidence="1" type="ORF">J4050_03960</name>
</gene>
<protein>
    <submittedName>
        <fullName evidence="1">Uncharacterized protein</fullName>
    </submittedName>
</protein>
<keyword evidence="2" id="KW-1185">Reference proteome</keyword>
<proteinExistence type="predicted"/>
<dbReference type="Pfam" id="PF26622">
    <property type="entry name" value="DUF8199"/>
    <property type="match status" value="1"/>
</dbReference>